<protein>
    <submittedName>
        <fullName evidence="2">Uncharacterized protein</fullName>
    </submittedName>
</protein>
<dbReference type="Proteomes" id="UP000221165">
    <property type="component" value="Unassembled WGS sequence"/>
</dbReference>
<feature type="compositionally biased region" description="Polar residues" evidence="1">
    <location>
        <begin position="323"/>
        <end position="333"/>
    </location>
</feature>
<evidence type="ECO:0000313" key="2">
    <source>
        <dbReference type="EMBL" id="PHJ25317.1"/>
    </source>
</evidence>
<dbReference type="GeneID" id="94424250"/>
<evidence type="ECO:0000256" key="1">
    <source>
        <dbReference type="SAM" id="MobiDB-lite"/>
    </source>
</evidence>
<dbReference type="VEuPathDB" id="ToxoDB:CSUI_000832"/>
<keyword evidence="3" id="KW-1185">Reference proteome</keyword>
<accession>A0A2C6LAX2</accession>
<comment type="caution">
    <text evidence="2">The sequence shown here is derived from an EMBL/GenBank/DDBJ whole genome shotgun (WGS) entry which is preliminary data.</text>
</comment>
<reference evidence="2 3" key="1">
    <citation type="journal article" date="2017" name="Int. J. Parasitol.">
        <title>The genome of the protozoan parasite Cystoisospora suis and a reverse vaccinology approach to identify vaccine candidates.</title>
        <authorList>
            <person name="Palmieri N."/>
            <person name="Shrestha A."/>
            <person name="Ruttkowski B."/>
            <person name="Beck T."/>
            <person name="Vogl C."/>
            <person name="Tomley F."/>
            <person name="Blake D.P."/>
            <person name="Joachim A."/>
        </authorList>
    </citation>
    <scope>NUCLEOTIDE SEQUENCE [LARGE SCALE GENOMIC DNA]</scope>
    <source>
        <strain evidence="2 3">Wien I</strain>
    </source>
</reference>
<feature type="non-terminal residue" evidence="2">
    <location>
        <position position="333"/>
    </location>
</feature>
<sequence length="333" mass="37550">MWRCPRGEGHSHLWPGVSGQFLQTTPKQARCPSTLLCSSATSADVRKDTILNFGTHGGKQNESKLGPPSSKFIRRCDYCSSATVGFPAWNRSLNVSFPLLSTPRKGGNGRGRFLQKERRISSDTTDQQHCTDQLLSCMSFSSTRFTSVKNLHDSRPNPIRHLGLSIRMTRIENVTFPAATRLYSCLRTAVSGYQPRNMDASLKSIRRQCRVLEGNRSFPWGLRGVERTDSMESLSRLGSPYVFTFPRSSFFSFYVHLEQAQESRLICSFLRSVEHAKKKSIAQQKKRLPYIRTPDPLSMKKQSSRRLPISRKQGGNLHAPLSAVSSRSMLPHP</sequence>
<dbReference type="EMBL" id="MIGC01000312">
    <property type="protein sequence ID" value="PHJ25317.1"/>
    <property type="molecule type" value="Genomic_DNA"/>
</dbReference>
<organism evidence="2 3">
    <name type="scientific">Cystoisospora suis</name>
    <dbReference type="NCBI Taxonomy" id="483139"/>
    <lineage>
        <taxon>Eukaryota</taxon>
        <taxon>Sar</taxon>
        <taxon>Alveolata</taxon>
        <taxon>Apicomplexa</taxon>
        <taxon>Conoidasida</taxon>
        <taxon>Coccidia</taxon>
        <taxon>Eucoccidiorida</taxon>
        <taxon>Eimeriorina</taxon>
        <taxon>Sarcocystidae</taxon>
        <taxon>Cystoisospora</taxon>
    </lineage>
</organism>
<gene>
    <name evidence="2" type="ORF">CSUI_000832</name>
</gene>
<evidence type="ECO:0000313" key="3">
    <source>
        <dbReference type="Proteomes" id="UP000221165"/>
    </source>
</evidence>
<dbReference type="RefSeq" id="XP_067926989.1">
    <property type="nucleotide sequence ID" value="XM_068061039.1"/>
</dbReference>
<dbReference type="AlphaFoldDB" id="A0A2C6LAX2"/>
<feature type="region of interest" description="Disordered" evidence="1">
    <location>
        <begin position="283"/>
        <end position="333"/>
    </location>
</feature>
<name>A0A2C6LAX2_9APIC</name>
<proteinExistence type="predicted"/>